<keyword evidence="1" id="KW-0547">Nucleotide-binding</keyword>
<organism evidence="9">
    <name type="scientific">uncultured bacterium</name>
    <name type="common">gcode 4</name>
    <dbReference type="NCBI Taxonomy" id="1234023"/>
    <lineage>
        <taxon>Bacteria</taxon>
        <taxon>environmental samples</taxon>
    </lineage>
</organism>
<dbReference type="SUPFAM" id="SSF52540">
    <property type="entry name" value="P-loop containing nucleoside triphosphate hydrolases"/>
    <property type="match status" value="1"/>
</dbReference>
<keyword evidence="4" id="KW-0067">ATP-binding</keyword>
<keyword evidence="2" id="KW-0378">Hydrolase</keyword>
<evidence type="ECO:0000256" key="1">
    <source>
        <dbReference type="ARBA" id="ARBA00022741"/>
    </source>
</evidence>
<feature type="domain" description="Helicase C-terminal" evidence="8">
    <location>
        <begin position="239"/>
        <end position="398"/>
    </location>
</feature>
<feature type="compositionally biased region" description="Basic residues" evidence="6">
    <location>
        <begin position="998"/>
        <end position="1012"/>
    </location>
</feature>
<protein>
    <submittedName>
        <fullName evidence="9">ATP-dependent helicase HrpA</fullName>
    </submittedName>
</protein>
<feature type="compositionally biased region" description="Low complexity" evidence="6">
    <location>
        <begin position="1017"/>
        <end position="1026"/>
    </location>
</feature>
<dbReference type="SMART" id="SM00490">
    <property type="entry name" value="HELICc"/>
    <property type="match status" value="1"/>
</dbReference>
<dbReference type="InterPro" id="IPR027417">
    <property type="entry name" value="P-loop_NTPase"/>
</dbReference>
<dbReference type="PANTHER" id="PTHR18934">
    <property type="entry name" value="ATP-DEPENDENT RNA HELICASE"/>
    <property type="match status" value="1"/>
</dbReference>
<feature type="domain" description="Helicase ATP-binding" evidence="7">
    <location>
        <begin position="46"/>
        <end position="220"/>
    </location>
</feature>
<accession>K2G232</accession>
<dbReference type="CDD" id="cd17917">
    <property type="entry name" value="DEXHc_RHA-like"/>
    <property type="match status" value="1"/>
</dbReference>
<dbReference type="AlphaFoldDB" id="K2G232"/>
<dbReference type="GO" id="GO:0003723">
    <property type="term" value="F:RNA binding"/>
    <property type="evidence" value="ECO:0007669"/>
    <property type="project" value="TreeGrafter"/>
</dbReference>
<dbReference type="GO" id="GO:0004386">
    <property type="term" value="F:helicase activity"/>
    <property type="evidence" value="ECO:0007669"/>
    <property type="project" value="UniProtKB-KW"/>
</dbReference>
<dbReference type="Pfam" id="PF00270">
    <property type="entry name" value="DEAD"/>
    <property type="match status" value="1"/>
</dbReference>
<dbReference type="EMBL" id="AMFJ01000197">
    <property type="protein sequence ID" value="EKE29268.1"/>
    <property type="molecule type" value="Genomic_DNA"/>
</dbReference>
<dbReference type="InterPro" id="IPR014001">
    <property type="entry name" value="Helicase_ATP-bd"/>
</dbReference>
<reference evidence="9" key="1">
    <citation type="journal article" date="2012" name="Science">
        <title>Fermentation, hydrogen, and sulfur metabolism in multiple uncultivated bacterial phyla.</title>
        <authorList>
            <person name="Wrighton K.C."/>
            <person name="Thomas B.C."/>
            <person name="Sharon I."/>
            <person name="Miller C.S."/>
            <person name="Castelle C.J."/>
            <person name="VerBerkmoes N.C."/>
            <person name="Wilkins M.J."/>
            <person name="Hettich R.L."/>
            <person name="Lipton M.S."/>
            <person name="Williams K.H."/>
            <person name="Long P.E."/>
            <person name="Banfield J.F."/>
        </authorList>
    </citation>
    <scope>NUCLEOTIDE SEQUENCE [LARGE SCALE GENOMIC DNA]</scope>
</reference>
<evidence type="ECO:0000256" key="5">
    <source>
        <dbReference type="SAM" id="Coils"/>
    </source>
</evidence>
<dbReference type="Gene3D" id="1.20.120.1080">
    <property type="match status" value="1"/>
</dbReference>
<evidence type="ECO:0000256" key="3">
    <source>
        <dbReference type="ARBA" id="ARBA00022806"/>
    </source>
</evidence>
<evidence type="ECO:0000256" key="2">
    <source>
        <dbReference type="ARBA" id="ARBA00022801"/>
    </source>
</evidence>
<sequence length="1131" mass="134191">MHYIPSPHQNWDVLDRNWIIIPENERHKILQTVSELPVNWYIQEIIEKVAENVVTIISAETGSGKTTQVPKMLMWDYRLHPKHLRPRQIVVAEPRVIAAISAANRVSQEKLSETWDSIYSIWHKIWYRTGREVLSSKQSDLIFVTDWLQLLRQYVTNIIPDILVIDEVHTFSVATEFLLSQIRDTLLTTNKKVKLVLMSATMDVERVKAFFAPVSKEIPVFDIPWRTFPVNSNYLWRDDFYPSIMNFAQQEKNILVFVEWKKTIEETITKLKKELPNYNIYPLHSELAIVDQNKVMKKQDDKPVIIVATNVAQESITIDYINAVVDNGYCKVMVYNDRWVPELHTEPVSKADSRQRAWRAWRVMEWDYVRACDVDFEAIPDFPKWEIENITLEKNILIALSMWFNPLRHLKAWRNTFVHKPDITLLKITYDNLFKIWAITRDHHVTKLGNELLNMPLEPSVGKMLKESISRKCIGDMIDICAIINHKWFLSRWQDWKYLIKWTYKQDSDLIAQRELLKLLTRREPLDQELLWKLKSKNYWLSHHELHLFQEFAHHWKEKMLFEVVDFTSIWVKQKRIYEILNTIKTLTERLQESGCAIEFNEDEIKRLEEAWKLAKNQSRYENITKSILAWMLSNIFVYNKKTKKLFNEKKWWFVATDTSSIPLSEKVFYCGSPFILKWSKEDEKGAEDESAKREDDMYLLSFITKIDAQQIEEMGKTHIETSYSDIEVTTKVVWKTKKWWNKVEPTMFVNLQRELGWVTLPNIKKEIQKEALKEFSAKEWIAVILIENNPDFITYINSFKGAKTKFNIERFRSVIWLFTQNLQHRIYLDKVEETIAWFAQDREIFKSYMRSTIPAVVDFRKNPLKVNYDNPLPKPEVEFVEPQPASVKPEKQAHRPHSADIATWKVNIIDYLRKTSKYAKNKIIYFLENWVVTDNGKKLTEDSYIDPETADIEIAFIELRVISAIEREEKIKWGPLSDTETDQIRFDIESKHQIQIKKKERSSVKPKKVKPKKESANPAPVSPAKPVKKVKENLPKTSLRHTWEKTSRKRKKVENWEESIQLHKYLSQTNILTTILSKKYMALWAIKVNGEIAKLWMEINPGKDKIDIDHDKFKEEDRKERERRKVADSE</sequence>
<dbReference type="Gene3D" id="3.40.50.300">
    <property type="entry name" value="P-loop containing nucleotide triphosphate hydrolases"/>
    <property type="match status" value="2"/>
</dbReference>
<proteinExistence type="predicted"/>
<evidence type="ECO:0000313" key="9">
    <source>
        <dbReference type="EMBL" id="EKE29268.1"/>
    </source>
</evidence>
<dbReference type="PROSITE" id="PS51192">
    <property type="entry name" value="HELICASE_ATP_BIND_1"/>
    <property type="match status" value="1"/>
</dbReference>
<keyword evidence="3 9" id="KW-0347">Helicase</keyword>
<feature type="region of interest" description="Disordered" evidence="6">
    <location>
        <begin position="1106"/>
        <end position="1131"/>
    </location>
</feature>
<dbReference type="PANTHER" id="PTHR18934:SF91">
    <property type="entry name" value="PRE-MRNA-SPLICING FACTOR ATP-DEPENDENT RNA HELICASE PRP16"/>
    <property type="match status" value="1"/>
</dbReference>
<dbReference type="GO" id="GO:0016787">
    <property type="term" value="F:hydrolase activity"/>
    <property type="evidence" value="ECO:0007669"/>
    <property type="project" value="UniProtKB-KW"/>
</dbReference>
<keyword evidence="5" id="KW-0175">Coiled coil</keyword>
<comment type="caution">
    <text evidence="9">The sequence shown here is derived from an EMBL/GenBank/DDBJ whole genome shotgun (WGS) entry which is preliminary data.</text>
</comment>
<evidence type="ECO:0000256" key="4">
    <source>
        <dbReference type="ARBA" id="ARBA00022840"/>
    </source>
</evidence>
<dbReference type="PROSITE" id="PS51194">
    <property type="entry name" value="HELICASE_CTER"/>
    <property type="match status" value="1"/>
</dbReference>
<dbReference type="InterPro" id="IPR001650">
    <property type="entry name" value="Helicase_C-like"/>
</dbReference>
<dbReference type="GO" id="GO:0005524">
    <property type="term" value="F:ATP binding"/>
    <property type="evidence" value="ECO:0007669"/>
    <property type="project" value="UniProtKB-KW"/>
</dbReference>
<evidence type="ECO:0000256" key="6">
    <source>
        <dbReference type="SAM" id="MobiDB-lite"/>
    </source>
</evidence>
<evidence type="ECO:0000259" key="8">
    <source>
        <dbReference type="PROSITE" id="PS51194"/>
    </source>
</evidence>
<evidence type="ECO:0000259" key="7">
    <source>
        <dbReference type="PROSITE" id="PS51192"/>
    </source>
</evidence>
<name>K2G232_9BACT</name>
<feature type="coiled-coil region" evidence="5">
    <location>
        <begin position="591"/>
        <end position="618"/>
    </location>
</feature>
<dbReference type="InterPro" id="IPR011545">
    <property type="entry name" value="DEAD/DEAH_box_helicase_dom"/>
</dbReference>
<dbReference type="SMART" id="SM00487">
    <property type="entry name" value="DEXDc"/>
    <property type="match status" value="1"/>
</dbReference>
<feature type="region of interest" description="Disordered" evidence="6">
    <location>
        <begin position="998"/>
        <end position="1034"/>
    </location>
</feature>
<dbReference type="Pfam" id="PF00271">
    <property type="entry name" value="Helicase_C"/>
    <property type="match status" value="1"/>
</dbReference>
<gene>
    <name evidence="9" type="ORF">ACD_2C00197G0009</name>
</gene>